<comment type="subcellular location">
    <subcellularLocation>
        <location evidence="1">Nucleus</location>
    </subcellularLocation>
</comment>
<dbReference type="OrthoDB" id="784962at2759"/>
<dbReference type="GO" id="GO:0008270">
    <property type="term" value="F:zinc ion binding"/>
    <property type="evidence" value="ECO:0007669"/>
    <property type="project" value="UniProtKB-KW"/>
</dbReference>
<feature type="non-terminal residue" evidence="9">
    <location>
        <position position="1"/>
    </location>
</feature>
<evidence type="ECO:0000313" key="10">
    <source>
        <dbReference type="Proteomes" id="UP000094527"/>
    </source>
</evidence>
<evidence type="ECO:0000256" key="6">
    <source>
        <dbReference type="PROSITE-ProRule" id="PRU00146"/>
    </source>
</evidence>
<dbReference type="PANTHER" id="PTHR46174">
    <property type="entry name" value="CXXC-TYPE ZINC FINGER PROTEIN 1"/>
    <property type="match status" value="1"/>
</dbReference>
<dbReference type="SUPFAM" id="SSF57903">
    <property type="entry name" value="FYVE/PHD zinc finger"/>
    <property type="match status" value="1"/>
</dbReference>
<dbReference type="EMBL" id="LJIJ01000767">
    <property type="protein sequence ID" value="ODM94690.1"/>
    <property type="molecule type" value="Genomic_DNA"/>
</dbReference>
<evidence type="ECO:0000259" key="8">
    <source>
        <dbReference type="PROSITE" id="PS50016"/>
    </source>
</evidence>
<dbReference type="PROSITE" id="PS01359">
    <property type="entry name" value="ZF_PHD_1"/>
    <property type="match status" value="1"/>
</dbReference>
<feature type="compositionally biased region" description="Low complexity" evidence="7">
    <location>
        <begin position="369"/>
        <end position="382"/>
    </location>
</feature>
<evidence type="ECO:0000256" key="3">
    <source>
        <dbReference type="ARBA" id="ARBA00022771"/>
    </source>
</evidence>
<protein>
    <submittedName>
        <fullName evidence="9">Death-inducer obliterator 1</fullName>
    </submittedName>
</protein>
<dbReference type="InterPro" id="IPR037869">
    <property type="entry name" value="Spp1/CFP1"/>
</dbReference>
<dbReference type="SMART" id="SM00249">
    <property type="entry name" value="PHD"/>
    <property type="match status" value="1"/>
</dbReference>
<feature type="domain" description="PHD-type" evidence="8">
    <location>
        <begin position="299"/>
        <end position="353"/>
    </location>
</feature>
<dbReference type="Gene3D" id="3.30.40.10">
    <property type="entry name" value="Zinc/RING finger domain, C3HC4 (zinc finger)"/>
    <property type="match status" value="1"/>
</dbReference>
<feature type="non-terminal residue" evidence="9">
    <location>
        <position position="411"/>
    </location>
</feature>
<keyword evidence="2" id="KW-0479">Metal-binding</keyword>
<dbReference type="GO" id="GO:0048188">
    <property type="term" value="C:Set1C/COMPASS complex"/>
    <property type="evidence" value="ECO:0007669"/>
    <property type="project" value="InterPro"/>
</dbReference>
<keyword evidence="5" id="KW-0539">Nucleus</keyword>
<evidence type="ECO:0000256" key="4">
    <source>
        <dbReference type="ARBA" id="ARBA00022833"/>
    </source>
</evidence>
<evidence type="ECO:0000256" key="5">
    <source>
        <dbReference type="ARBA" id="ARBA00023242"/>
    </source>
</evidence>
<dbReference type="InterPro" id="IPR013083">
    <property type="entry name" value="Znf_RING/FYVE/PHD"/>
</dbReference>
<dbReference type="AlphaFoldDB" id="A0A1D2MNM3"/>
<keyword evidence="3 6" id="KW-0863">Zinc-finger</keyword>
<evidence type="ECO:0000256" key="1">
    <source>
        <dbReference type="ARBA" id="ARBA00004123"/>
    </source>
</evidence>
<dbReference type="InterPro" id="IPR019786">
    <property type="entry name" value="Zinc_finger_PHD-type_CS"/>
</dbReference>
<dbReference type="STRING" id="48709.A0A1D2MNM3"/>
<comment type="caution">
    <text evidence="9">The sequence shown here is derived from an EMBL/GenBank/DDBJ whole genome shotgun (WGS) entry which is preliminary data.</text>
</comment>
<dbReference type="PROSITE" id="PS50016">
    <property type="entry name" value="ZF_PHD_2"/>
    <property type="match status" value="1"/>
</dbReference>
<dbReference type="InterPro" id="IPR011011">
    <property type="entry name" value="Znf_FYVE_PHD"/>
</dbReference>
<proteinExistence type="predicted"/>
<dbReference type="CDD" id="cd15552">
    <property type="entry name" value="PHD_PHF3_like"/>
    <property type="match status" value="1"/>
</dbReference>
<sequence length="411" mass="44890">GREILTEALGEMGVVPDSAGQEQQLYHSYTAGGKLGKDESVVSSSSVSVCSGVSTTDSPSSTTQMNAGFEESTMTPGYRGRLSGRLSSATASSPRGGKGSVTPVSRNISESDSANIRRSQRQQDRIERQEAERILAENQQMLQREKEIMAKALTVSSPSPVTPQPPVNVGIVSSTQTIVSTTPVTPHVVTPVPEVPRTTPVVDSTTRLSVSTVEKLDDSNVRRPIRNRKLPAHLADPNYLSLEDATTAVKEATRRLSTTQEAVQPVEEIIPPQEEASDGLEDETKEEIADDYTEDDPNRLWCICRQPHNNRFMICCDRCEDWFHGKCVNVTKSQGKAMEIKNIPWHCPDCKKNIAAEKKAEVQVVVTQKQVKQQQQQQQSVVPEKTGRGRKSETQTSPKLVSAKTAKAAAA</sequence>
<evidence type="ECO:0000313" key="9">
    <source>
        <dbReference type="EMBL" id="ODM94690.1"/>
    </source>
</evidence>
<keyword evidence="10" id="KW-1185">Reference proteome</keyword>
<reference evidence="9 10" key="1">
    <citation type="journal article" date="2016" name="Genome Biol. Evol.">
        <title>Gene Family Evolution Reflects Adaptation to Soil Environmental Stressors in the Genome of the Collembolan Orchesella cincta.</title>
        <authorList>
            <person name="Faddeeva-Vakhrusheva A."/>
            <person name="Derks M.F."/>
            <person name="Anvar S.Y."/>
            <person name="Agamennone V."/>
            <person name="Suring W."/>
            <person name="Smit S."/>
            <person name="van Straalen N.M."/>
            <person name="Roelofs D."/>
        </authorList>
    </citation>
    <scope>NUCLEOTIDE SEQUENCE [LARGE SCALE GENOMIC DNA]</scope>
    <source>
        <tissue evidence="9">Mixed pool</tissue>
    </source>
</reference>
<feature type="region of interest" description="Disordered" evidence="7">
    <location>
        <begin position="369"/>
        <end position="411"/>
    </location>
</feature>
<dbReference type="InterPro" id="IPR001965">
    <property type="entry name" value="Znf_PHD"/>
</dbReference>
<feature type="compositionally biased region" description="Polar residues" evidence="7">
    <location>
        <begin position="102"/>
        <end position="117"/>
    </location>
</feature>
<dbReference type="Proteomes" id="UP000094527">
    <property type="component" value="Unassembled WGS sequence"/>
</dbReference>
<dbReference type="InterPro" id="IPR019787">
    <property type="entry name" value="Znf_PHD-finger"/>
</dbReference>
<evidence type="ECO:0000256" key="7">
    <source>
        <dbReference type="SAM" id="MobiDB-lite"/>
    </source>
</evidence>
<gene>
    <name evidence="9" type="ORF">Ocin01_11992</name>
</gene>
<accession>A0A1D2MNM3</accession>
<organism evidence="9 10">
    <name type="scientific">Orchesella cincta</name>
    <name type="common">Springtail</name>
    <name type="synonym">Podura cincta</name>
    <dbReference type="NCBI Taxonomy" id="48709"/>
    <lineage>
        <taxon>Eukaryota</taxon>
        <taxon>Metazoa</taxon>
        <taxon>Ecdysozoa</taxon>
        <taxon>Arthropoda</taxon>
        <taxon>Hexapoda</taxon>
        <taxon>Collembola</taxon>
        <taxon>Entomobryomorpha</taxon>
        <taxon>Entomobryoidea</taxon>
        <taxon>Orchesellidae</taxon>
        <taxon>Orchesellinae</taxon>
        <taxon>Orchesella</taxon>
    </lineage>
</organism>
<dbReference type="PANTHER" id="PTHR46174:SF1">
    <property type="entry name" value="CXXC-TYPE ZINC FINGER PROTEIN 1"/>
    <property type="match status" value="1"/>
</dbReference>
<dbReference type="GO" id="GO:0045893">
    <property type="term" value="P:positive regulation of DNA-templated transcription"/>
    <property type="evidence" value="ECO:0007669"/>
    <property type="project" value="TreeGrafter"/>
</dbReference>
<evidence type="ECO:0000256" key="2">
    <source>
        <dbReference type="ARBA" id="ARBA00022723"/>
    </source>
</evidence>
<name>A0A1D2MNM3_ORCCI</name>
<feature type="region of interest" description="Disordered" evidence="7">
    <location>
        <begin position="49"/>
        <end position="126"/>
    </location>
</feature>
<dbReference type="Pfam" id="PF00628">
    <property type="entry name" value="PHD"/>
    <property type="match status" value="1"/>
</dbReference>
<keyword evidence="4" id="KW-0862">Zinc</keyword>
<feature type="compositionally biased region" description="Polar residues" evidence="7">
    <location>
        <begin position="55"/>
        <end position="66"/>
    </location>
</feature>